<dbReference type="STRING" id="1314778.A0A5C3NYB7"/>
<name>A0A5C3NYB7_9APHY</name>
<evidence type="ECO:0000256" key="1">
    <source>
        <dbReference type="SAM" id="Phobius"/>
    </source>
</evidence>
<protein>
    <submittedName>
        <fullName evidence="2">Uncharacterized protein</fullName>
    </submittedName>
</protein>
<feature type="transmembrane region" description="Helical" evidence="1">
    <location>
        <begin position="21"/>
        <end position="40"/>
    </location>
</feature>
<dbReference type="AlphaFoldDB" id="A0A5C3NYB7"/>
<sequence length="138" mass="15014">MVESFVSRPQTTTTTMPKFPRVLPVLAAVPYLSFAAAYSFNFANTPKQCQNLTVDITGEGKPPYTLLLVPIGPTPLPNAIEARHITNVPFTSSTSVTFQLAFPENGQFVAVVSLHRLSHTRGARDDYNAGKRECGDMG</sequence>
<evidence type="ECO:0000313" key="2">
    <source>
        <dbReference type="EMBL" id="TFK82082.1"/>
    </source>
</evidence>
<dbReference type="EMBL" id="ML211523">
    <property type="protein sequence ID" value="TFK82082.1"/>
    <property type="molecule type" value="Genomic_DNA"/>
</dbReference>
<proteinExistence type="predicted"/>
<accession>A0A5C3NYB7</accession>
<reference evidence="2 3" key="1">
    <citation type="journal article" date="2019" name="Nat. Ecol. Evol.">
        <title>Megaphylogeny resolves global patterns of mushroom evolution.</title>
        <authorList>
            <person name="Varga T."/>
            <person name="Krizsan K."/>
            <person name="Foldi C."/>
            <person name="Dima B."/>
            <person name="Sanchez-Garcia M."/>
            <person name="Sanchez-Ramirez S."/>
            <person name="Szollosi G.J."/>
            <person name="Szarkandi J.G."/>
            <person name="Papp V."/>
            <person name="Albert L."/>
            <person name="Andreopoulos W."/>
            <person name="Angelini C."/>
            <person name="Antonin V."/>
            <person name="Barry K.W."/>
            <person name="Bougher N.L."/>
            <person name="Buchanan P."/>
            <person name="Buyck B."/>
            <person name="Bense V."/>
            <person name="Catcheside P."/>
            <person name="Chovatia M."/>
            <person name="Cooper J."/>
            <person name="Damon W."/>
            <person name="Desjardin D."/>
            <person name="Finy P."/>
            <person name="Geml J."/>
            <person name="Haridas S."/>
            <person name="Hughes K."/>
            <person name="Justo A."/>
            <person name="Karasinski D."/>
            <person name="Kautmanova I."/>
            <person name="Kiss B."/>
            <person name="Kocsube S."/>
            <person name="Kotiranta H."/>
            <person name="LaButti K.M."/>
            <person name="Lechner B.E."/>
            <person name="Liimatainen K."/>
            <person name="Lipzen A."/>
            <person name="Lukacs Z."/>
            <person name="Mihaltcheva S."/>
            <person name="Morgado L.N."/>
            <person name="Niskanen T."/>
            <person name="Noordeloos M.E."/>
            <person name="Ohm R.A."/>
            <person name="Ortiz-Santana B."/>
            <person name="Ovrebo C."/>
            <person name="Racz N."/>
            <person name="Riley R."/>
            <person name="Savchenko A."/>
            <person name="Shiryaev A."/>
            <person name="Soop K."/>
            <person name="Spirin V."/>
            <person name="Szebenyi C."/>
            <person name="Tomsovsky M."/>
            <person name="Tulloss R.E."/>
            <person name="Uehling J."/>
            <person name="Grigoriev I.V."/>
            <person name="Vagvolgyi C."/>
            <person name="Papp T."/>
            <person name="Martin F.M."/>
            <person name="Miettinen O."/>
            <person name="Hibbett D.S."/>
            <person name="Nagy L.G."/>
        </authorList>
    </citation>
    <scope>NUCLEOTIDE SEQUENCE [LARGE SCALE GENOMIC DNA]</scope>
    <source>
        <strain evidence="2 3">HHB13444</strain>
    </source>
</reference>
<keyword evidence="1" id="KW-0472">Membrane</keyword>
<keyword evidence="3" id="KW-1185">Reference proteome</keyword>
<evidence type="ECO:0000313" key="3">
    <source>
        <dbReference type="Proteomes" id="UP000308197"/>
    </source>
</evidence>
<dbReference type="Proteomes" id="UP000308197">
    <property type="component" value="Unassembled WGS sequence"/>
</dbReference>
<organism evidence="2 3">
    <name type="scientific">Polyporus arcularius HHB13444</name>
    <dbReference type="NCBI Taxonomy" id="1314778"/>
    <lineage>
        <taxon>Eukaryota</taxon>
        <taxon>Fungi</taxon>
        <taxon>Dikarya</taxon>
        <taxon>Basidiomycota</taxon>
        <taxon>Agaricomycotina</taxon>
        <taxon>Agaricomycetes</taxon>
        <taxon>Polyporales</taxon>
        <taxon>Polyporaceae</taxon>
        <taxon>Polyporus</taxon>
    </lineage>
</organism>
<dbReference type="InParanoid" id="A0A5C3NYB7"/>
<gene>
    <name evidence="2" type="ORF">K466DRAFT_590797</name>
</gene>
<keyword evidence="1" id="KW-1133">Transmembrane helix</keyword>
<keyword evidence="1" id="KW-0812">Transmembrane</keyword>